<dbReference type="InterPro" id="IPR023076">
    <property type="entry name" value="HMG_CoA_Rdtase_CS"/>
</dbReference>
<proteinExistence type="predicted"/>
<keyword evidence="4" id="KW-1185">Reference proteome</keyword>
<dbReference type="Proteomes" id="UP000728032">
    <property type="component" value="Unassembled WGS sequence"/>
</dbReference>
<dbReference type="GO" id="GO:0004420">
    <property type="term" value="F:hydroxymethylglutaryl-CoA reductase (NADPH) activity"/>
    <property type="evidence" value="ECO:0007669"/>
    <property type="project" value="UniProtKB-EC"/>
</dbReference>
<sequence length="131" mass="13334">YKNLIGSAVAGTLGGNNAHSANIVAAHVDRTLHCITLMKVIGNDLHVSCTMPSIEVGTIGGGTVLQPQGACLEVNNLLGVRGASDIAGCNASELAAIVCATVLAAELSAMSALSAGHLVRSHMKHNRLKIN</sequence>
<protein>
    <recommendedName>
        <fullName evidence="2">hydroxymethylglutaryl-CoA reductase (NADPH)</fullName>
        <ecNumber evidence="2">1.1.1.34</ecNumber>
    </recommendedName>
</protein>
<dbReference type="PROSITE" id="PS01192">
    <property type="entry name" value="HMG_COA_REDUCTASE_3"/>
    <property type="match status" value="1"/>
</dbReference>
<dbReference type="GO" id="GO:0016126">
    <property type="term" value="P:sterol biosynthetic process"/>
    <property type="evidence" value="ECO:0007669"/>
    <property type="project" value="TreeGrafter"/>
</dbReference>
<dbReference type="Gene3D" id="3.90.770.10">
    <property type="entry name" value="3-hydroxy-3-methylglutaryl-coenzyme A Reductase, Chain A, domain 2"/>
    <property type="match status" value="1"/>
</dbReference>
<dbReference type="OrthoDB" id="310654at2759"/>
<dbReference type="GO" id="GO:0008299">
    <property type="term" value="P:isoprenoid biosynthetic process"/>
    <property type="evidence" value="ECO:0007669"/>
    <property type="project" value="TreeGrafter"/>
</dbReference>
<dbReference type="AlphaFoldDB" id="A0A7R9LYH1"/>
<reference evidence="3" key="1">
    <citation type="submission" date="2020-11" db="EMBL/GenBank/DDBJ databases">
        <authorList>
            <person name="Tran Van P."/>
        </authorList>
    </citation>
    <scope>NUCLEOTIDE SEQUENCE</scope>
</reference>
<dbReference type="EMBL" id="CAJPVJ010004048">
    <property type="protein sequence ID" value="CAG2168231.1"/>
    <property type="molecule type" value="Genomic_DNA"/>
</dbReference>
<dbReference type="InterPro" id="IPR023074">
    <property type="entry name" value="HMG_CoA_Rdtase_cat_sf"/>
</dbReference>
<gene>
    <name evidence="3" type="ORF">ONB1V03_LOCUS7722</name>
</gene>
<dbReference type="EC" id="1.1.1.34" evidence="2"/>
<dbReference type="GO" id="GO:0015936">
    <property type="term" value="P:coenzyme A metabolic process"/>
    <property type="evidence" value="ECO:0007669"/>
    <property type="project" value="InterPro"/>
</dbReference>
<evidence type="ECO:0000313" key="4">
    <source>
        <dbReference type="Proteomes" id="UP000728032"/>
    </source>
</evidence>
<dbReference type="PANTHER" id="PTHR10572:SF24">
    <property type="entry name" value="3-HYDROXY-3-METHYLGLUTARYL-COENZYME A REDUCTASE"/>
    <property type="match status" value="1"/>
</dbReference>
<dbReference type="InterPro" id="IPR002202">
    <property type="entry name" value="HMG_CoA_Rdtase"/>
</dbReference>
<dbReference type="SUPFAM" id="SSF56542">
    <property type="entry name" value="Substrate-binding domain of HMG-CoA reductase"/>
    <property type="match status" value="1"/>
</dbReference>
<evidence type="ECO:0000256" key="2">
    <source>
        <dbReference type="ARBA" id="ARBA00012999"/>
    </source>
</evidence>
<organism evidence="3">
    <name type="scientific">Oppiella nova</name>
    <dbReference type="NCBI Taxonomy" id="334625"/>
    <lineage>
        <taxon>Eukaryota</taxon>
        <taxon>Metazoa</taxon>
        <taxon>Ecdysozoa</taxon>
        <taxon>Arthropoda</taxon>
        <taxon>Chelicerata</taxon>
        <taxon>Arachnida</taxon>
        <taxon>Acari</taxon>
        <taxon>Acariformes</taxon>
        <taxon>Sarcoptiformes</taxon>
        <taxon>Oribatida</taxon>
        <taxon>Brachypylina</taxon>
        <taxon>Oppioidea</taxon>
        <taxon>Oppiidae</taxon>
        <taxon>Oppiella</taxon>
    </lineage>
</organism>
<dbReference type="PROSITE" id="PS50065">
    <property type="entry name" value="HMG_COA_REDUCTASE_4"/>
    <property type="match status" value="1"/>
</dbReference>
<comment type="pathway">
    <text evidence="1">Metabolic intermediate biosynthesis; (R)-mevalonate biosynthesis; (R)-mevalonate from acetyl-CoA: step 3/3.</text>
</comment>
<dbReference type="GO" id="GO:0005789">
    <property type="term" value="C:endoplasmic reticulum membrane"/>
    <property type="evidence" value="ECO:0007669"/>
    <property type="project" value="TreeGrafter"/>
</dbReference>
<dbReference type="PANTHER" id="PTHR10572">
    <property type="entry name" value="3-HYDROXY-3-METHYLGLUTARYL-COENZYME A REDUCTASE"/>
    <property type="match status" value="1"/>
</dbReference>
<dbReference type="EMBL" id="OC918873">
    <property type="protein sequence ID" value="CAD7650272.1"/>
    <property type="molecule type" value="Genomic_DNA"/>
</dbReference>
<dbReference type="PROSITE" id="PS00318">
    <property type="entry name" value="HMG_COA_REDUCTASE_2"/>
    <property type="match status" value="1"/>
</dbReference>
<evidence type="ECO:0000256" key="1">
    <source>
        <dbReference type="ARBA" id="ARBA00005084"/>
    </source>
</evidence>
<name>A0A7R9LYH1_9ACAR</name>
<feature type="non-terminal residue" evidence="3">
    <location>
        <position position="1"/>
    </location>
</feature>
<dbReference type="Pfam" id="PF00368">
    <property type="entry name" value="HMG-CoA_red"/>
    <property type="match status" value="1"/>
</dbReference>
<dbReference type="InterPro" id="IPR009029">
    <property type="entry name" value="HMG_CoA_Rdtase_sub-bd_dom_sf"/>
</dbReference>
<feature type="non-terminal residue" evidence="3">
    <location>
        <position position="131"/>
    </location>
</feature>
<evidence type="ECO:0000313" key="3">
    <source>
        <dbReference type="EMBL" id="CAD7650272.1"/>
    </source>
</evidence>
<dbReference type="GO" id="GO:0005778">
    <property type="term" value="C:peroxisomal membrane"/>
    <property type="evidence" value="ECO:0007669"/>
    <property type="project" value="TreeGrafter"/>
</dbReference>
<accession>A0A7R9LYH1</accession>